<comment type="caution">
    <text evidence="3">The sequence shown here is derived from an EMBL/GenBank/DDBJ whole genome shotgun (WGS) entry which is preliminary data.</text>
</comment>
<dbReference type="SUPFAM" id="SSF53756">
    <property type="entry name" value="UDP-Glycosyltransferase/glycogen phosphorylase"/>
    <property type="match status" value="1"/>
</dbReference>
<keyword evidence="4" id="KW-1185">Reference proteome</keyword>
<dbReference type="GO" id="GO:0016757">
    <property type="term" value="F:glycosyltransferase activity"/>
    <property type="evidence" value="ECO:0007669"/>
    <property type="project" value="InterPro"/>
</dbReference>
<evidence type="ECO:0000313" key="4">
    <source>
        <dbReference type="Proteomes" id="UP001185092"/>
    </source>
</evidence>
<protein>
    <submittedName>
        <fullName evidence="3">Glycosyltransferase involved in cell wall biosynthesis</fullName>
    </submittedName>
</protein>
<dbReference type="InterPro" id="IPR028098">
    <property type="entry name" value="Glyco_trans_4-like_N"/>
</dbReference>
<gene>
    <name evidence="3" type="ORF">HNQ88_000831</name>
</gene>
<dbReference type="Proteomes" id="UP001185092">
    <property type="component" value="Unassembled WGS sequence"/>
</dbReference>
<dbReference type="PANTHER" id="PTHR12526">
    <property type="entry name" value="GLYCOSYLTRANSFERASE"/>
    <property type="match status" value="1"/>
</dbReference>
<feature type="domain" description="Glycosyl transferase family 1" evidence="1">
    <location>
        <begin position="175"/>
        <end position="337"/>
    </location>
</feature>
<dbReference type="EMBL" id="JAVDQD010000001">
    <property type="protein sequence ID" value="MDR6237855.1"/>
    <property type="molecule type" value="Genomic_DNA"/>
</dbReference>
<evidence type="ECO:0000259" key="2">
    <source>
        <dbReference type="Pfam" id="PF13439"/>
    </source>
</evidence>
<dbReference type="PANTHER" id="PTHR12526:SF630">
    <property type="entry name" value="GLYCOSYLTRANSFERASE"/>
    <property type="match status" value="1"/>
</dbReference>
<reference evidence="3" key="1">
    <citation type="submission" date="2023-07" db="EMBL/GenBank/DDBJ databases">
        <title>Genomic Encyclopedia of Type Strains, Phase IV (KMG-IV): sequencing the most valuable type-strain genomes for metagenomic binning, comparative biology and taxonomic classification.</title>
        <authorList>
            <person name="Goeker M."/>
        </authorList>
    </citation>
    <scope>NUCLEOTIDE SEQUENCE</scope>
    <source>
        <strain evidence="3">DSM 26174</strain>
    </source>
</reference>
<dbReference type="RefSeq" id="WP_309937327.1">
    <property type="nucleotide sequence ID" value="NZ_AP025305.1"/>
</dbReference>
<evidence type="ECO:0000259" key="1">
    <source>
        <dbReference type="Pfam" id="PF00534"/>
    </source>
</evidence>
<evidence type="ECO:0000313" key="3">
    <source>
        <dbReference type="EMBL" id="MDR6237855.1"/>
    </source>
</evidence>
<dbReference type="InterPro" id="IPR001296">
    <property type="entry name" value="Glyco_trans_1"/>
</dbReference>
<accession>A0AAE3XKZ7</accession>
<dbReference type="AlphaFoldDB" id="A0AAE3XKZ7"/>
<dbReference type="Pfam" id="PF00534">
    <property type="entry name" value="Glycos_transf_1"/>
    <property type="match status" value="1"/>
</dbReference>
<dbReference type="CDD" id="cd03801">
    <property type="entry name" value="GT4_PimA-like"/>
    <property type="match status" value="1"/>
</dbReference>
<sequence length="362" mass="40076">MKVLQLSSEKSWRGGEQQIAYLIEELSSKGIDCHVAVRKATAFEEFCISKNIPHLSLPFGSSLSFSTALGIKKYCEKYSIDVIHSHSGKGHSIAFWASVLGMKTPVVVSRRVDFPIKKGRLSRWKYNHQNMKKVLCVSESVKNKVLGVVDDKEKVAKVYSGTTCDKFNISTSFSLRESYNIPAEDFLIGSIAALTAEKDHKSLILAVGKLLKQKKNVRLLIVGGGKLELELKELSRKLGIEDHVVFTGFLNNVPEVLPQLDVMAITSRSEGLGTSILDAFCCQVPVVGTNAGGIPELIINEQTGLLCDVGDVEGLYRSFMRLMDDSKLKNRLVAGANEHLKKFDKKVTAARTLEIYKEILKK</sequence>
<feature type="domain" description="Glycosyltransferase subfamily 4-like N-terminal" evidence="2">
    <location>
        <begin position="13"/>
        <end position="162"/>
    </location>
</feature>
<dbReference type="Gene3D" id="3.40.50.2000">
    <property type="entry name" value="Glycogen Phosphorylase B"/>
    <property type="match status" value="2"/>
</dbReference>
<proteinExistence type="predicted"/>
<organism evidence="3 4">
    <name type="scientific">Aureibacter tunicatorum</name>
    <dbReference type="NCBI Taxonomy" id="866807"/>
    <lineage>
        <taxon>Bacteria</taxon>
        <taxon>Pseudomonadati</taxon>
        <taxon>Bacteroidota</taxon>
        <taxon>Cytophagia</taxon>
        <taxon>Cytophagales</taxon>
        <taxon>Persicobacteraceae</taxon>
        <taxon>Aureibacter</taxon>
    </lineage>
</organism>
<dbReference type="Pfam" id="PF13439">
    <property type="entry name" value="Glyco_transf_4"/>
    <property type="match status" value="1"/>
</dbReference>
<name>A0AAE3XKZ7_9BACT</name>